<dbReference type="Proteomes" id="UP000092612">
    <property type="component" value="Unassembled WGS sequence"/>
</dbReference>
<proteinExistence type="predicted"/>
<dbReference type="OrthoDB" id="667178at2"/>
<name>A0A1B8U2F6_9FLAO</name>
<keyword evidence="1" id="KW-0812">Transmembrane</keyword>
<evidence type="ECO:0000313" key="3">
    <source>
        <dbReference type="Proteomes" id="UP000092612"/>
    </source>
</evidence>
<dbReference type="EMBL" id="LSFL01000019">
    <property type="protein sequence ID" value="OBY66046.1"/>
    <property type="molecule type" value="Genomic_DNA"/>
</dbReference>
<sequence>MKIEYNTRVLHSNELRILKSLKNKAEKNKGGKIKFYHYLIAGSLGISLTYITSIIPDSFWTFLLGTSAVFAFAFIVFTPYEVYKMKKQHKEFLNLLNSFLHKGTVETCQIESTVIAIALEYEDENDMYIIKLNENEVLYIWDTEYNLNRKFPCLNFEIYEEDFFKITGKQINPLSEKTLPIKIDKKAKWNFMKKYGIYGHLEVEKYNFEKLILKYKNCA</sequence>
<gene>
    <name evidence="2" type="ORF">LPB301_07095</name>
</gene>
<protein>
    <submittedName>
        <fullName evidence="2">Uncharacterized protein</fullName>
    </submittedName>
</protein>
<organism evidence="2 3">
    <name type="scientific">Polaribacter reichenbachii</name>
    <dbReference type="NCBI Taxonomy" id="996801"/>
    <lineage>
        <taxon>Bacteria</taxon>
        <taxon>Pseudomonadati</taxon>
        <taxon>Bacteroidota</taxon>
        <taxon>Flavobacteriia</taxon>
        <taxon>Flavobacteriales</taxon>
        <taxon>Flavobacteriaceae</taxon>
    </lineage>
</organism>
<dbReference type="RefSeq" id="WP_068359622.1">
    <property type="nucleotide sequence ID" value="NZ_CP019337.1"/>
</dbReference>
<feature type="transmembrane region" description="Helical" evidence="1">
    <location>
        <begin position="59"/>
        <end position="80"/>
    </location>
</feature>
<feature type="transmembrane region" description="Helical" evidence="1">
    <location>
        <begin position="35"/>
        <end position="53"/>
    </location>
</feature>
<keyword evidence="1" id="KW-0472">Membrane</keyword>
<evidence type="ECO:0000256" key="1">
    <source>
        <dbReference type="SAM" id="Phobius"/>
    </source>
</evidence>
<dbReference type="AlphaFoldDB" id="A0A1B8U2F6"/>
<reference evidence="3" key="1">
    <citation type="submission" date="2016-02" db="EMBL/GenBank/DDBJ databases">
        <title>Paenibacillus sp. LPB0068, isolated from Crassostrea gigas.</title>
        <authorList>
            <person name="Shin S.-K."/>
            <person name="Yi H."/>
        </authorList>
    </citation>
    <scope>NUCLEOTIDE SEQUENCE [LARGE SCALE GENOMIC DNA]</scope>
    <source>
        <strain evidence="3">KCTC 23969</strain>
    </source>
</reference>
<comment type="caution">
    <text evidence="2">The sequence shown here is derived from an EMBL/GenBank/DDBJ whole genome shotgun (WGS) entry which is preliminary data.</text>
</comment>
<keyword evidence="1" id="KW-1133">Transmembrane helix</keyword>
<keyword evidence="3" id="KW-1185">Reference proteome</keyword>
<evidence type="ECO:0000313" key="2">
    <source>
        <dbReference type="EMBL" id="OBY66046.1"/>
    </source>
</evidence>
<dbReference type="KEGG" id="prn:BW723_14180"/>
<accession>A0A1B8U2F6</accession>